<evidence type="ECO:0000256" key="4">
    <source>
        <dbReference type="ARBA" id="ARBA00023163"/>
    </source>
</evidence>
<dbReference type="Gene3D" id="1.10.10.10">
    <property type="entry name" value="Winged helix-like DNA-binding domain superfamily/Winged helix DNA-binding domain"/>
    <property type="match status" value="1"/>
</dbReference>
<keyword evidence="2" id="KW-0805">Transcription regulation</keyword>
<feature type="compositionally biased region" description="Pro residues" evidence="8">
    <location>
        <begin position="112"/>
        <end position="121"/>
    </location>
</feature>
<dbReference type="SUPFAM" id="SSF52172">
    <property type="entry name" value="CheY-like"/>
    <property type="match status" value="1"/>
</dbReference>
<dbReference type="FunFam" id="1.10.10.10:FF:000027">
    <property type="entry name" value="Heat shock transcription factor 1"/>
    <property type="match status" value="1"/>
</dbReference>
<dbReference type="GO" id="GO:0043565">
    <property type="term" value="F:sequence-specific DNA binding"/>
    <property type="evidence" value="ECO:0007669"/>
    <property type="project" value="InterPro"/>
</dbReference>
<dbReference type="SMART" id="SM00415">
    <property type="entry name" value="HSF"/>
    <property type="match status" value="1"/>
</dbReference>
<dbReference type="PRINTS" id="PR00056">
    <property type="entry name" value="HSFDOMAIN"/>
</dbReference>
<evidence type="ECO:0000313" key="11">
    <source>
        <dbReference type="Proteomes" id="UP001201163"/>
    </source>
</evidence>
<comment type="caution">
    <text evidence="10">The sequence shown here is derived from an EMBL/GenBank/DDBJ whole genome shotgun (WGS) entry which is preliminary data.</text>
</comment>
<reference evidence="10" key="1">
    <citation type="submission" date="2022-01" db="EMBL/GenBank/DDBJ databases">
        <title>Comparative genomics reveals a dynamic genome evolution in the ectomycorrhizal milk-cap (Lactarius) mushrooms.</title>
        <authorList>
            <consortium name="DOE Joint Genome Institute"/>
            <person name="Lebreton A."/>
            <person name="Tang N."/>
            <person name="Kuo A."/>
            <person name="LaButti K."/>
            <person name="Drula E."/>
            <person name="Barry K."/>
            <person name="Clum A."/>
            <person name="Lipzen A."/>
            <person name="Mousain D."/>
            <person name="Ng V."/>
            <person name="Wang R."/>
            <person name="Wang X."/>
            <person name="Dai Y."/>
            <person name="Henrissat B."/>
            <person name="Grigoriev I.V."/>
            <person name="Guerin-Laguette A."/>
            <person name="Yu F."/>
            <person name="Martin F.M."/>
        </authorList>
    </citation>
    <scope>NUCLEOTIDE SEQUENCE</scope>
    <source>
        <strain evidence="10">QP</strain>
    </source>
</reference>
<comment type="subcellular location">
    <subcellularLocation>
        <location evidence="1">Nucleus</location>
    </subcellularLocation>
</comment>
<dbReference type="InterPro" id="IPR036390">
    <property type="entry name" value="WH_DNA-bd_sf"/>
</dbReference>
<proteinExistence type="predicted"/>
<dbReference type="EMBL" id="JAKELL010000012">
    <property type="protein sequence ID" value="KAH8995420.1"/>
    <property type="molecule type" value="Genomic_DNA"/>
</dbReference>
<dbReference type="SUPFAM" id="SSF46785">
    <property type="entry name" value="Winged helix' DNA-binding domain"/>
    <property type="match status" value="1"/>
</dbReference>
<organism evidence="10 11">
    <name type="scientific">Lactarius akahatsu</name>
    <dbReference type="NCBI Taxonomy" id="416441"/>
    <lineage>
        <taxon>Eukaryota</taxon>
        <taxon>Fungi</taxon>
        <taxon>Dikarya</taxon>
        <taxon>Basidiomycota</taxon>
        <taxon>Agaricomycotina</taxon>
        <taxon>Agaricomycetes</taxon>
        <taxon>Russulales</taxon>
        <taxon>Russulaceae</taxon>
        <taxon>Lactarius</taxon>
    </lineage>
</organism>
<dbReference type="Pfam" id="PF00447">
    <property type="entry name" value="HSF_DNA-bind"/>
    <property type="match status" value="1"/>
</dbReference>
<feature type="modified residue" description="4-aspartylphosphate" evidence="7">
    <location>
        <position position="648"/>
    </location>
</feature>
<keyword evidence="5" id="KW-0539">Nucleus</keyword>
<keyword evidence="11" id="KW-1185">Reference proteome</keyword>
<evidence type="ECO:0000256" key="8">
    <source>
        <dbReference type="SAM" id="MobiDB-lite"/>
    </source>
</evidence>
<dbReference type="Proteomes" id="UP001201163">
    <property type="component" value="Unassembled WGS sequence"/>
</dbReference>
<feature type="region of interest" description="Disordered" evidence="8">
    <location>
        <begin position="1"/>
        <end position="135"/>
    </location>
</feature>
<comment type="subunit">
    <text evidence="6">Homotrimer. Homotrimerization increases the affinity of HSF1 to DNA. Interacts with transcriptional coregulator SSA1 on chromatin.</text>
</comment>
<dbReference type="PROSITE" id="PS00434">
    <property type="entry name" value="HSF_DOMAIN"/>
    <property type="match status" value="1"/>
</dbReference>
<dbReference type="Gene3D" id="3.40.50.2300">
    <property type="match status" value="1"/>
</dbReference>
<dbReference type="InterPro" id="IPR036388">
    <property type="entry name" value="WH-like_DNA-bd_sf"/>
</dbReference>
<protein>
    <submittedName>
        <fullName evidence="10">HSF-type DNA-binding-domain-containing protein</fullName>
    </submittedName>
</protein>
<feature type="region of interest" description="Disordered" evidence="8">
    <location>
        <begin position="805"/>
        <end position="827"/>
    </location>
</feature>
<feature type="compositionally biased region" description="Polar residues" evidence="8">
    <location>
        <begin position="1"/>
        <end position="20"/>
    </location>
</feature>
<dbReference type="InterPro" id="IPR011006">
    <property type="entry name" value="CheY-like_superfamily"/>
</dbReference>
<gene>
    <name evidence="10" type="ORF">EDB92DRAFT_1794762</name>
</gene>
<keyword evidence="4" id="KW-0804">Transcription</keyword>
<feature type="compositionally biased region" description="Polar residues" evidence="8">
    <location>
        <begin position="558"/>
        <end position="569"/>
    </location>
</feature>
<dbReference type="FunFam" id="3.40.50.2300:FF:000212">
    <property type="entry name" value="Stress response regulator/HFS transcription factor"/>
    <property type="match status" value="1"/>
</dbReference>
<dbReference type="Pfam" id="PF00072">
    <property type="entry name" value="Response_reg"/>
    <property type="match status" value="1"/>
</dbReference>
<feature type="region of interest" description="Disordered" evidence="8">
    <location>
        <begin position="385"/>
        <end position="426"/>
    </location>
</feature>
<keyword evidence="3 10" id="KW-0238">DNA-binding</keyword>
<dbReference type="AlphaFoldDB" id="A0AAD4QFP6"/>
<evidence type="ECO:0000313" key="10">
    <source>
        <dbReference type="EMBL" id="KAH8995420.1"/>
    </source>
</evidence>
<evidence type="ECO:0000256" key="5">
    <source>
        <dbReference type="ARBA" id="ARBA00023242"/>
    </source>
</evidence>
<dbReference type="SMART" id="SM00448">
    <property type="entry name" value="REC"/>
    <property type="match status" value="1"/>
</dbReference>
<dbReference type="GO" id="GO:0003700">
    <property type="term" value="F:DNA-binding transcription factor activity"/>
    <property type="evidence" value="ECO:0007669"/>
    <property type="project" value="InterPro"/>
</dbReference>
<dbReference type="GO" id="GO:0000160">
    <property type="term" value="P:phosphorelay signal transduction system"/>
    <property type="evidence" value="ECO:0007669"/>
    <property type="project" value="InterPro"/>
</dbReference>
<dbReference type="InterPro" id="IPR001789">
    <property type="entry name" value="Sig_transdc_resp-reg_receiver"/>
</dbReference>
<dbReference type="CDD" id="cd17546">
    <property type="entry name" value="REC_hyHK_CKI1_RcsC-like"/>
    <property type="match status" value="1"/>
</dbReference>
<dbReference type="GO" id="GO:0005634">
    <property type="term" value="C:nucleus"/>
    <property type="evidence" value="ECO:0007669"/>
    <property type="project" value="UniProtKB-SubCell"/>
</dbReference>
<feature type="compositionally biased region" description="Low complexity" evidence="8">
    <location>
        <begin position="385"/>
        <end position="419"/>
    </location>
</feature>
<evidence type="ECO:0000259" key="9">
    <source>
        <dbReference type="PROSITE" id="PS50110"/>
    </source>
</evidence>
<name>A0AAD4QFP6_9AGAM</name>
<evidence type="ECO:0000256" key="2">
    <source>
        <dbReference type="ARBA" id="ARBA00023015"/>
    </source>
</evidence>
<accession>A0AAD4QFP6</accession>
<evidence type="ECO:0000256" key="7">
    <source>
        <dbReference type="PROSITE-ProRule" id="PRU00169"/>
    </source>
</evidence>
<evidence type="ECO:0000256" key="1">
    <source>
        <dbReference type="ARBA" id="ARBA00004123"/>
    </source>
</evidence>
<feature type="region of interest" description="Disordered" evidence="8">
    <location>
        <begin position="235"/>
        <end position="259"/>
    </location>
</feature>
<dbReference type="PANTHER" id="PTHR10015">
    <property type="entry name" value="HEAT SHOCK TRANSCRIPTION FACTOR"/>
    <property type="match status" value="1"/>
</dbReference>
<feature type="domain" description="Response regulatory" evidence="9">
    <location>
        <begin position="599"/>
        <end position="713"/>
    </location>
</feature>
<dbReference type="InterPro" id="IPR000232">
    <property type="entry name" value="HSF_DNA-bd"/>
</dbReference>
<evidence type="ECO:0000256" key="6">
    <source>
        <dbReference type="ARBA" id="ARBA00062171"/>
    </source>
</evidence>
<sequence length="827" mass="90091">MDQPTQYSSLPPRQMFQSAQLPPPSQLHHLAPSSYSRSNTLPPIPALAPNLSARYPPASYHPSLASASPTLPPLPSNSSQLPWPTQRTSSSRDERYPPRSHESKVKPLIHDPVPPPPPSQPEPQKESEDNMPPTSDFVKKLYKMLEDPSFQRVVSWGPNGDCFVVKDMNEFTKSILPRMFKHSNFASFVRQLNKYDFHKVKNTDDSQFGEHSWTFRHPDFHADRRDALENIKRKVPAARKPSSARGPHGESPSPSSVTVEALQAQVERLVQTQDDMSAHIRHLENNYQNVLTEMVNFQRNMAQQDGLMQNLISYFLQMENGKTKAEDPLSSFTSDANPFVPTQEVQRVMGSYPETDVARASLFQMNEISRRAEVAGMSFTTNVSGAGTASTSTSAPQPGTSGAPGASTSTSTSTASGSGNPPRPRSAQQIFAAAAGLLIPQLNPPDSDTPLSRQDTLARIEELQRNRPQSAQGLAADGSSVPSGSDPFMMPADPAPDGALTQYGPQSLAHEGLQVFTLGHLLPRSSEDDVNGNWTFDANSLNGLLPLQLGGEDESDVVNPSPTTANPSSGMPFETRPASAQTLRVRRSAYVPGWAVPPRVLLVEDDAVSRKLSSKFLQVFGCAIDVAVDGVGAVNKMNLEKYDLVLMDIVMPKLDGVSATNLIRQFDHMTPIISMTSNSKPNEIMTYYHSGMNDILPKPFTKEGLLEMLEKHLMHLKAIQQMGKFPRMMGTADASIEEDPETSMAVQPSMNPPVEDAGRIDPLAGMGLTQQQYQLILHGLVNGDSSLSAAVGGTVVGAGVSMGGEKRSLADAEDERDGKRGRFEILD</sequence>
<dbReference type="PROSITE" id="PS50110">
    <property type="entry name" value="RESPONSE_REGULATORY"/>
    <property type="match status" value="1"/>
</dbReference>
<dbReference type="PANTHER" id="PTHR10015:SF361">
    <property type="entry name" value="TRANSCRIPTION FACTOR SKN7"/>
    <property type="match status" value="1"/>
</dbReference>
<feature type="region of interest" description="Disordered" evidence="8">
    <location>
        <begin position="552"/>
        <end position="575"/>
    </location>
</feature>
<feature type="region of interest" description="Disordered" evidence="8">
    <location>
        <begin position="465"/>
        <end position="488"/>
    </location>
</feature>
<feature type="compositionally biased region" description="Basic and acidic residues" evidence="8">
    <location>
        <begin position="90"/>
        <end position="109"/>
    </location>
</feature>
<keyword evidence="7" id="KW-0597">Phosphoprotein</keyword>
<evidence type="ECO:0000256" key="3">
    <source>
        <dbReference type="ARBA" id="ARBA00023125"/>
    </source>
</evidence>